<dbReference type="Proteomes" id="UP000263377">
    <property type="component" value="Unassembled WGS sequence"/>
</dbReference>
<dbReference type="EMBL" id="QVIG01000001">
    <property type="protein sequence ID" value="RGD62274.1"/>
    <property type="molecule type" value="Genomic_DNA"/>
</dbReference>
<evidence type="ECO:0000313" key="2">
    <source>
        <dbReference type="Proteomes" id="UP000263377"/>
    </source>
</evidence>
<name>A0A373A3E7_9ACTN</name>
<comment type="caution">
    <text evidence="1">The sequence shown here is derived from an EMBL/GenBank/DDBJ whole genome shotgun (WGS) entry which is preliminary data.</text>
</comment>
<proteinExistence type="predicted"/>
<protein>
    <submittedName>
        <fullName evidence="1">Uncharacterized protein</fullName>
    </submittedName>
</protein>
<dbReference type="AlphaFoldDB" id="A0A373A3E7"/>
<evidence type="ECO:0000313" key="1">
    <source>
        <dbReference type="EMBL" id="RGD62274.1"/>
    </source>
</evidence>
<gene>
    <name evidence="1" type="ORF">DR950_35035</name>
</gene>
<accession>A0A373A3E7</accession>
<organism evidence="1 2">
    <name type="scientific">Kitasatospora xanthocidica</name>
    <dbReference type="NCBI Taxonomy" id="83382"/>
    <lineage>
        <taxon>Bacteria</taxon>
        <taxon>Bacillati</taxon>
        <taxon>Actinomycetota</taxon>
        <taxon>Actinomycetes</taxon>
        <taxon>Kitasatosporales</taxon>
        <taxon>Streptomycetaceae</taxon>
        <taxon>Kitasatospora</taxon>
    </lineage>
</organism>
<reference evidence="1 2" key="1">
    <citation type="submission" date="2018-08" db="EMBL/GenBank/DDBJ databases">
        <title>Diversity &amp; Physiological Properties of Lignin-Decomposing Actinobacteria from Soil.</title>
        <authorList>
            <person name="Roh S.G."/>
            <person name="Kim S.B."/>
        </authorList>
    </citation>
    <scope>NUCLEOTIDE SEQUENCE [LARGE SCALE GENOMIC DNA]</scope>
    <source>
        <strain evidence="1 2">MMS17-GH009</strain>
    </source>
</reference>
<sequence length="141" mass="15374">MLGMRSTAGGLRPYGPDEEVAEDEYVLGLYRVPVKVRTGRGAGPAPQPGRLEAWVDGGALRAVLRRLGARTLPTLARHEPDLDFSSRIRQPSMAALVREIEQVDLARLPAAEREVLGLLLGWGRRATAENGALRIEIDAVR</sequence>
<keyword evidence="2" id="KW-1185">Reference proteome</keyword>